<organism evidence="1 2">
    <name type="scientific">Streptococcus anginosus</name>
    <dbReference type="NCBI Taxonomy" id="1328"/>
    <lineage>
        <taxon>Bacteria</taxon>
        <taxon>Bacillati</taxon>
        <taxon>Bacillota</taxon>
        <taxon>Bacilli</taxon>
        <taxon>Lactobacillales</taxon>
        <taxon>Streptococcaceae</taxon>
        <taxon>Streptococcus</taxon>
        <taxon>Streptococcus anginosus group</taxon>
    </lineage>
</organism>
<evidence type="ECO:0000313" key="2">
    <source>
        <dbReference type="Proteomes" id="UP000238573"/>
    </source>
</evidence>
<gene>
    <name evidence="1" type="ORF">C6A27_07485</name>
</gene>
<sequence>MTTILDPTHYGMGFFEEAERTLPSYALAEAVRELVLNQEIKEDTPRTMIETLLVSKSLKELTYHDFLRIAPSLFYYERHQTKPLEVNLLEPSYAIYEQIKSEAEQYFDTSIKKGNENGNS</sequence>
<protein>
    <submittedName>
        <fullName evidence="1">Uncharacterized protein</fullName>
    </submittedName>
</protein>
<dbReference type="AlphaFoldDB" id="A0A2T0G0Z4"/>
<accession>A0A2T0G0Z4</accession>
<dbReference type="EMBL" id="PVSZ01000014">
    <property type="protein sequence ID" value="PRT69722.1"/>
    <property type="molecule type" value="Genomic_DNA"/>
</dbReference>
<proteinExistence type="predicted"/>
<name>A0A2T0G0Z4_STRAP</name>
<dbReference type="RefSeq" id="WP_070497045.1">
    <property type="nucleotide sequence ID" value="NZ_JBAPET010000006.1"/>
</dbReference>
<evidence type="ECO:0000313" key="1">
    <source>
        <dbReference type="EMBL" id="PRT69722.1"/>
    </source>
</evidence>
<dbReference type="Proteomes" id="UP000238573">
    <property type="component" value="Unassembled WGS sequence"/>
</dbReference>
<reference evidence="1 2" key="1">
    <citation type="journal article" date="1993" name="J. Dent. Res.">
        <title>The isolation and characterization of milleri group streptococci from dental periapical abscesses.</title>
        <authorList>
            <person name="Fisher L.E."/>
            <person name="Russell R.R."/>
        </authorList>
    </citation>
    <scope>NUCLEOTIDE SEQUENCE [LARGE SCALE GENOMIC DNA]</scope>
    <source>
        <strain evidence="1 2">OUP21</strain>
    </source>
</reference>
<comment type="caution">
    <text evidence="1">The sequence shown here is derived from an EMBL/GenBank/DDBJ whole genome shotgun (WGS) entry which is preliminary data.</text>
</comment>